<dbReference type="SUPFAM" id="SSF57850">
    <property type="entry name" value="RING/U-box"/>
    <property type="match status" value="1"/>
</dbReference>
<keyword evidence="12" id="KW-0804">Transcription</keyword>
<evidence type="ECO:0000256" key="10">
    <source>
        <dbReference type="ARBA" id="ARBA00023125"/>
    </source>
</evidence>
<evidence type="ECO:0000259" key="16">
    <source>
        <dbReference type="PROSITE" id="PS50089"/>
    </source>
</evidence>
<dbReference type="PROSITE" id="PS00518">
    <property type="entry name" value="ZF_RING_1"/>
    <property type="match status" value="1"/>
</dbReference>
<dbReference type="InterPro" id="IPR001841">
    <property type="entry name" value="Znf_RING"/>
</dbReference>
<keyword evidence="13" id="KW-0539">Nucleus</keyword>
<feature type="domain" description="CUT" evidence="17">
    <location>
        <begin position="129"/>
        <end position="216"/>
    </location>
</feature>
<dbReference type="Gene3D" id="3.30.40.10">
    <property type="entry name" value="Zinc/RING finger domain, C3HC4 (zinc finger)"/>
    <property type="match status" value="1"/>
</dbReference>
<dbReference type="Pfam" id="PF13920">
    <property type="entry name" value="zf-C3HC4_3"/>
    <property type="match status" value="1"/>
</dbReference>
<comment type="similarity">
    <text evidence="2">Belongs to the CUT homeobox family.</text>
</comment>
<feature type="compositionally biased region" description="Polar residues" evidence="15">
    <location>
        <begin position="32"/>
        <end position="50"/>
    </location>
</feature>
<keyword evidence="9" id="KW-0175">Coiled coil</keyword>
<feature type="compositionally biased region" description="Basic and acidic residues" evidence="15">
    <location>
        <begin position="257"/>
        <end position="277"/>
    </location>
</feature>
<dbReference type="PROSITE" id="PS51042">
    <property type="entry name" value="CUT"/>
    <property type="match status" value="1"/>
</dbReference>
<evidence type="ECO:0000256" key="4">
    <source>
        <dbReference type="ARBA" id="ARBA00022723"/>
    </source>
</evidence>
<dbReference type="Gene3D" id="1.10.260.40">
    <property type="entry name" value="lambda repressor-like DNA-binding domains"/>
    <property type="match status" value="1"/>
</dbReference>
<dbReference type="SUPFAM" id="SSF47413">
    <property type="entry name" value="lambda repressor-like DNA-binding domains"/>
    <property type="match status" value="1"/>
</dbReference>
<protein>
    <recommendedName>
        <fullName evidence="3">RING finger protein 141</fullName>
    </recommendedName>
</protein>
<evidence type="ECO:0000256" key="1">
    <source>
        <dbReference type="ARBA" id="ARBA00004123"/>
    </source>
</evidence>
<comment type="subcellular location">
    <subcellularLocation>
        <location evidence="1">Nucleus</location>
    </subcellularLocation>
</comment>
<evidence type="ECO:0000313" key="18">
    <source>
        <dbReference type="EMBL" id="CAG6650688.1"/>
    </source>
</evidence>
<dbReference type="PANTHER" id="PTHR14043:SF2">
    <property type="entry name" value="HOMEOBOX PROTEIN CUT"/>
    <property type="match status" value="1"/>
</dbReference>
<reference evidence="18" key="1">
    <citation type="submission" date="2021-05" db="EMBL/GenBank/DDBJ databases">
        <authorList>
            <person name="Alioto T."/>
            <person name="Alioto T."/>
            <person name="Gomez Garrido J."/>
        </authorList>
    </citation>
    <scope>NUCLEOTIDE SEQUENCE</scope>
</reference>
<feature type="region of interest" description="Disordered" evidence="15">
    <location>
        <begin position="293"/>
        <end position="328"/>
    </location>
</feature>
<feature type="region of interest" description="Disordered" evidence="15">
    <location>
        <begin position="228"/>
        <end position="277"/>
    </location>
</feature>
<evidence type="ECO:0000256" key="7">
    <source>
        <dbReference type="ARBA" id="ARBA00022833"/>
    </source>
</evidence>
<feature type="compositionally biased region" description="Low complexity" evidence="15">
    <location>
        <begin position="301"/>
        <end position="318"/>
    </location>
</feature>
<keyword evidence="11 18" id="KW-0371">Homeobox</keyword>
<dbReference type="InterPro" id="IPR010982">
    <property type="entry name" value="Lambda_DNA-bd_dom_sf"/>
</dbReference>
<feature type="region of interest" description="Disordered" evidence="15">
    <location>
        <begin position="1"/>
        <end position="93"/>
    </location>
</feature>
<dbReference type="GO" id="GO:0000981">
    <property type="term" value="F:DNA-binding transcription factor activity, RNA polymerase II-specific"/>
    <property type="evidence" value="ECO:0007669"/>
    <property type="project" value="TreeGrafter"/>
</dbReference>
<dbReference type="InterPro" id="IPR017907">
    <property type="entry name" value="Znf_RING_CS"/>
</dbReference>
<evidence type="ECO:0000259" key="17">
    <source>
        <dbReference type="PROSITE" id="PS51042"/>
    </source>
</evidence>
<dbReference type="InterPro" id="IPR003350">
    <property type="entry name" value="CUT_dom"/>
</dbReference>
<dbReference type="CDD" id="cd16545">
    <property type="entry name" value="RING-HC_RNF141"/>
    <property type="match status" value="1"/>
</dbReference>
<evidence type="ECO:0000256" key="2">
    <source>
        <dbReference type="ARBA" id="ARBA00008190"/>
    </source>
</evidence>
<keyword evidence="10 18" id="KW-0238">DNA-binding</keyword>
<keyword evidence="5" id="KW-0677">Repeat</keyword>
<keyword evidence="6 14" id="KW-0863">Zinc-finger</keyword>
<dbReference type="InterPro" id="IPR013083">
    <property type="entry name" value="Znf_RING/FYVE/PHD"/>
</dbReference>
<name>A0A8D8W9F3_9HEMI</name>
<dbReference type="PANTHER" id="PTHR14043">
    <property type="entry name" value="CCAAT DISPLACEMENT PROTEIN-RELATED"/>
    <property type="match status" value="1"/>
</dbReference>
<evidence type="ECO:0000256" key="11">
    <source>
        <dbReference type="ARBA" id="ARBA00023155"/>
    </source>
</evidence>
<evidence type="ECO:0000256" key="9">
    <source>
        <dbReference type="ARBA" id="ARBA00023054"/>
    </source>
</evidence>
<dbReference type="InterPro" id="IPR043400">
    <property type="entry name" value="RING-HC_RNF141"/>
</dbReference>
<dbReference type="AlphaFoldDB" id="A0A8D8W9F3"/>
<organism evidence="18">
    <name type="scientific">Cacopsylla melanoneura</name>
    <dbReference type="NCBI Taxonomy" id="428564"/>
    <lineage>
        <taxon>Eukaryota</taxon>
        <taxon>Metazoa</taxon>
        <taxon>Ecdysozoa</taxon>
        <taxon>Arthropoda</taxon>
        <taxon>Hexapoda</taxon>
        <taxon>Insecta</taxon>
        <taxon>Pterygota</taxon>
        <taxon>Neoptera</taxon>
        <taxon>Paraneoptera</taxon>
        <taxon>Hemiptera</taxon>
        <taxon>Sternorrhyncha</taxon>
        <taxon>Psylloidea</taxon>
        <taxon>Psyllidae</taxon>
        <taxon>Psyllinae</taxon>
        <taxon>Cacopsylla</taxon>
    </lineage>
</organism>
<proteinExistence type="inferred from homology"/>
<evidence type="ECO:0000256" key="15">
    <source>
        <dbReference type="SAM" id="MobiDB-lite"/>
    </source>
</evidence>
<sequence>MSDKNHQNGGSGDSRILDSPIDRKESGGKTPDSVSTTDSMRQMGPNSSAFSLVRPKLEPGTTPGPGSTASSPLGGNIILPPEDFSPSAASSPLQRMASITNALISQPSTPHHHSSAQRPLKAVLPPITQQQFDQYNNLNTEDIVRRVKEQLSQFSISQRLFGESVLGLSQGSVSDLLARPKPWHMLTQKGREPFIRMKMFLEDDNAVHKLVASQYKIAPEKLMRTGGYGGPPILPPHAMGKPLQPSPALTPNSIKSSLDDRDGSSSRDSSRERERDMRSHFMTSPQHQMFAAQHHLDQLKKQQQAAAHAQSQQQQQQHTLIHSPTRSQQCMDADGNQVLFAIKKGTDSTVFWKGTIRIAVIRKNIHSSALETSKLLNLSQFLKIVKTLDDMIKISQDQGSTSDHKPITASILMEVVNVKTENDKALSCSSGDSNDSCVICFEHKPDIVLPCMHSFCHKCIDSWNVNHKTCPICREEMLDSNDKWIISDRPDELELSEQIASTLMSVMSR</sequence>
<dbReference type="EMBL" id="HBUF01163429">
    <property type="protein sequence ID" value="CAG6650688.1"/>
    <property type="molecule type" value="Transcribed_RNA"/>
</dbReference>
<keyword evidence="8" id="KW-0805">Transcription regulation</keyword>
<accession>A0A8D8W9F3</accession>
<evidence type="ECO:0000256" key="8">
    <source>
        <dbReference type="ARBA" id="ARBA00023015"/>
    </source>
</evidence>
<dbReference type="GO" id="GO:0000977">
    <property type="term" value="F:RNA polymerase II transcription regulatory region sequence-specific DNA binding"/>
    <property type="evidence" value="ECO:0007669"/>
    <property type="project" value="TreeGrafter"/>
</dbReference>
<feature type="compositionally biased region" description="Polar residues" evidence="15">
    <location>
        <begin position="319"/>
        <end position="328"/>
    </location>
</feature>
<evidence type="ECO:0000256" key="5">
    <source>
        <dbReference type="ARBA" id="ARBA00022737"/>
    </source>
</evidence>
<dbReference type="FunFam" id="1.10.260.40:FF:000027">
    <property type="entry name" value="Homeobox protein cut-like"/>
    <property type="match status" value="1"/>
</dbReference>
<dbReference type="PROSITE" id="PS50089">
    <property type="entry name" value="ZF_RING_2"/>
    <property type="match status" value="1"/>
</dbReference>
<dbReference type="SMART" id="SM00184">
    <property type="entry name" value="RING"/>
    <property type="match status" value="1"/>
</dbReference>
<feature type="compositionally biased region" description="Polar residues" evidence="15">
    <location>
        <begin position="64"/>
        <end position="73"/>
    </location>
</feature>
<dbReference type="GO" id="GO:0005634">
    <property type="term" value="C:nucleus"/>
    <property type="evidence" value="ECO:0007669"/>
    <property type="project" value="UniProtKB-SubCell"/>
</dbReference>
<evidence type="ECO:0000256" key="13">
    <source>
        <dbReference type="ARBA" id="ARBA00023242"/>
    </source>
</evidence>
<dbReference type="Pfam" id="PF02376">
    <property type="entry name" value="CUT"/>
    <property type="match status" value="1"/>
</dbReference>
<keyword evidence="4" id="KW-0479">Metal-binding</keyword>
<evidence type="ECO:0000256" key="12">
    <source>
        <dbReference type="ARBA" id="ARBA00023163"/>
    </source>
</evidence>
<dbReference type="SMART" id="SM01109">
    <property type="entry name" value="CUT"/>
    <property type="match status" value="1"/>
</dbReference>
<evidence type="ECO:0000256" key="3">
    <source>
        <dbReference type="ARBA" id="ARBA00022017"/>
    </source>
</evidence>
<feature type="domain" description="RING-type" evidence="16">
    <location>
        <begin position="437"/>
        <end position="474"/>
    </location>
</feature>
<keyword evidence="7" id="KW-0862">Zinc</keyword>
<evidence type="ECO:0000256" key="6">
    <source>
        <dbReference type="ARBA" id="ARBA00022771"/>
    </source>
</evidence>
<evidence type="ECO:0000256" key="14">
    <source>
        <dbReference type="PROSITE-ProRule" id="PRU00175"/>
    </source>
</evidence>
<dbReference type="GO" id="GO:0008270">
    <property type="term" value="F:zinc ion binding"/>
    <property type="evidence" value="ECO:0007669"/>
    <property type="project" value="UniProtKB-KW"/>
</dbReference>